<accession>A0A4Z1NTY6</accession>
<proteinExistence type="predicted"/>
<reference evidence="1 2" key="1">
    <citation type="submission" date="2019-04" db="EMBL/GenBank/DDBJ databases">
        <title>High contiguity whole genome sequence and gene annotation resource for two Venturia nashicola isolates.</title>
        <authorList>
            <person name="Prokchorchik M."/>
            <person name="Won K."/>
            <person name="Lee Y."/>
            <person name="Choi E.D."/>
            <person name="Segonzac C."/>
            <person name="Sohn K.H."/>
        </authorList>
    </citation>
    <scope>NUCLEOTIDE SEQUENCE [LARGE SCALE GENOMIC DNA]</scope>
    <source>
        <strain evidence="1 2">PRI2</strain>
    </source>
</reference>
<comment type="caution">
    <text evidence="1">The sequence shown here is derived from an EMBL/GenBank/DDBJ whole genome shotgun (WGS) entry which is preliminary data.</text>
</comment>
<organism evidence="1 2">
    <name type="scientific">Venturia nashicola</name>
    <dbReference type="NCBI Taxonomy" id="86259"/>
    <lineage>
        <taxon>Eukaryota</taxon>
        <taxon>Fungi</taxon>
        <taxon>Dikarya</taxon>
        <taxon>Ascomycota</taxon>
        <taxon>Pezizomycotina</taxon>
        <taxon>Dothideomycetes</taxon>
        <taxon>Pleosporomycetidae</taxon>
        <taxon>Venturiales</taxon>
        <taxon>Venturiaceae</taxon>
        <taxon>Venturia</taxon>
    </lineage>
</organism>
<dbReference type="EMBL" id="SNSC02000023">
    <property type="protein sequence ID" value="TID14195.1"/>
    <property type="molecule type" value="Genomic_DNA"/>
</dbReference>
<dbReference type="Proteomes" id="UP000298493">
    <property type="component" value="Unassembled WGS sequence"/>
</dbReference>
<keyword evidence="2" id="KW-1185">Reference proteome</keyword>
<gene>
    <name evidence="1" type="ORF">E6O75_ATG09274</name>
</gene>
<dbReference type="AlphaFoldDB" id="A0A4Z1NTY6"/>
<evidence type="ECO:0000313" key="1">
    <source>
        <dbReference type="EMBL" id="TID14195.1"/>
    </source>
</evidence>
<sequence length="130" mass="13850">MTDNRCQTTKGCVLVLHNIFYTSGWTPAVRGRQDKLGRSHTDLNASLPAASPVIPKLGIPRPYGLAAASQDIAGLQLLEILLARNIVPEFHVSLTSIGISTAEIGGNAEFSGEATGINERGLALTSEDWH</sequence>
<evidence type="ECO:0000313" key="2">
    <source>
        <dbReference type="Proteomes" id="UP000298493"/>
    </source>
</evidence>
<name>A0A4Z1NTY6_9PEZI</name>
<protein>
    <submittedName>
        <fullName evidence="1">Uncharacterized protein</fullName>
    </submittedName>
</protein>